<proteinExistence type="predicted"/>
<keyword evidence="3" id="KW-1185">Reference proteome</keyword>
<dbReference type="EMBL" id="LR743593">
    <property type="protein sequence ID" value="CAA2621071.1"/>
    <property type="molecule type" value="Genomic_DNA"/>
</dbReference>
<evidence type="ECO:0000313" key="1">
    <source>
        <dbReference type="EMBL" id="CAA2621071.1"/>
    </source>
</evidence>
<accession>A0A7I8IS03</accession>
<dbReference type="EMBL" id="LR746269">
    <property type="protein sequence ID" value="CAA7397138.1"/>
    <property type="molecule type" value="Genomic_DNA"/>
</dbReference>
<reference evidence="1" key="1">
    <citation type="submission" date="2019-12" db="EMBL/GenBank/DDBJ databases">
        <authorList>
            <person name="Scholz U."/>
            <person name="Mascher M."/>
            <person name="Fiebig A."/>
        </authorList>
    </citation>
    <scope>NUCLEOTIDE SEQUENCE</scope>
</reference>
<sequence length="59" mass="6665">MLGDSPPNVWAYLGKSLDRCTLSQLLRLSLGHLCLGRCLIYGPAHLAVSRFFRWVMMTV</sequence>
<evidence type="ECO:0000313" key="2">
    <source>
        <dbReference type="EMBL" id="CAA7397138.1"/>
    </source>
</evidence>
<protein>
    <submittedName>
        <fullName evidence="1">Uncharacterized protein</fullName>
    </submittedName>
</protein>
<name>A0A7I8IS03_SPIIN</name>
<dbReference type="AlphaFoldDB" id="A0A7I8IS03"/>
<dbReference type="Proteomes" id="UP000663760">
    <property type="component" value="Chromosome 6"/>
</dbReference>
<evidence type="ECO:0000313" key="3">
    <source>
        <dbReference type="Proteomes" id="UP000663760"/>
    </source>
</evidence>
<organism evidence="1">
    <name type="scientific">Spirodela intermedia</name>
    <name type="common">Intermediate duckweed</name>
    <dbReference type="NCBI Taxonomy" id="51605"/>
    <lineage>
        <taxon>Eukaryota</taxon>
        <taxon>Viridiplantae</taxon>
        <taxon>Streptophyta</taxon>
        <taxon>Embryophyta</taxon>
        <taxon>Tracheophyta</taxon>
        <taxon>Spermatophyta</taxon>
        <taxon>Magnoliopsida</taxon>
        <taxon>Liliopsida</taxon>
        <taxon>Araceae</taxon>
        <taxon>Lemnoideae</taxon>
        <taxon>Spirodela</taxon>
    </lineage>
</organism>
<gene>
    <name evidence="1" type="ORF">SI7747_06007189</name>
    <name evidence="2" type="ORF">SI8410_06007803</name>
</gene>